<dbReference type="PROSITE" id="PS50111">
    <property type="entry name" value="CHEMOTAXIS_TRANSDUC_2"/>
    <property type="match status" value="1"/>
</dbReference>
<evidence type="ECO:0000256" key="1">
    <source>
        <dbReference type="ARBA" id="ARBA00004370"/>
    </source>
</evidence>
<keyword evidence="6" id="KW-1133">Transmembrane helix</keyword>
<dbReference type="Pfam" id="PF00672">
    <property type="entry name" value="HAMP"/>
    <property type="match status" value="1"/>
</dbReference>
<dbReference type="RefSeq" id="WP_091870996.1">
    <property type="nucleotide sequence ID" value="NZ_FOLD01000002.1"/>
</dbReference>
<dbReference type="AlphaFoldDB" id="A0A1I1F0L0"/>
<keyword evidence="5" id="KW-0175">Coiled coil</keyword>
<feature type="transmembrane region" description="Helical" evidence="6">
    <location>
        <begin position="12"/>
        <end position="31"/>
    </location>
</feature>
<dbReference type="OrthoDB" id="9129300at2"/>
<dbReference type="Gene3D" id="1.10.287.950">
    <property type="entry name" value="Methyl-accepting chemotaxis protein"/>
    <property type="match status" value="1"/>
</dbReference>
<dbReference type="GO" id="GO:0005886">
    <property type="term" value="C:plasma membrane"/>
    <property type="evidence" value="ECO:0007669"/>
    <property type="project" value="TreeGrafter"/>
</dbReference>
<keyword evidence="10" id="KW-1185">Reference proteome</keyword>
<dbReference type="STRING" id="1164594.SAMN05216204_102266"/>
<evidence type="ECO:0000256" key="6">
    <source>
        <dbReference type="SAM" id="Phobius"/>
    </source>
</evidence>
<dbReference type="Proteomes" id="UP000198639">
    <property type="component" value="Unassembled WGS sequence"/>
</dbReference>
<dbReference type="SMART" id="SM00304">
    <property type="entry name" value="HAMP"/>
    <property type="match status" value="1"/>
</dbReference>
<name>A0A1I1F0L0_9BURK</name>
<keyword evidence="6" id="KW-0472">Membrane</keyword>
<evidence type="ECO:0000256" key="5">
    <source>
        <dbReference type="SAM" id="Coils"/>
    </source>
</evidence>
<evidence type="ECO:0000259" key="8">
    <source>
        <dbReference type="PROSITE" id="PS50885"/>
    </source>
</evidence>
<accession>A0A1I1F0L0</accession>
<keyword evidence="6" id="KW-0812">Transmembrane</keyword>
<dbReference type="PANTHER" id="PTHR43531">
    <property type="entry name" value="PROTEIN ICFG"/>
    <property type="match status" value="1"/>
</dbReference>
<keyword evidence="4" id="KW-0807">Transducer</keyword>
<dbReference type="FunFam" id="1.10.287.950:FF:000001">
    <property type="entry name" value="Methyl-accepting chemotaxis sensory transducer"/>
    <property type="match status" value="1"/>
</dbReference>
<dbReference type="GO" id="GO:0006935">
    <property type="term" value="P:chemotaxis"/>
    <property type="evidence" value="ECO:0007669"/>
    <property type="project" value="InterPro"/>
</dbReference>
<dbReference type="InterPro" id="IPR004090">
    <property type="entry name" value="Chemotax_Me-accpt_rcpt"/>
</dbReference>
<dbReference type="InterPro" id="IPR003660">
    <property type="entry name" value="HAMP_dom"/>
</dbReference>
<dbReference type="InterPro" id="IPR024478">
    <property type="entry name" value="HlyB_4HB_MCP"/>
</dbReference>
<protein>
    <submittedName>
        <fullName evidence="9">Methyl-accepting chemotaxis protein</fullName>
    </submittedName>
</protein>
<dbReference type="PRINTS" id="PR00260">
    <property type="entry name" value="CHEMTRNSDUCR"/>
</dbReference>
<evidence type="ECO:0000259" key="7">
    <source>
        <dbReference type="PROSITE" id="PS50111"/>
    </source>
</evidence>
<dbReference type="GO" id="GO:0004888">
    <property type="term" value="F:transmembrane signaling receptor activity"/>
    <property type="evidence" value="ECO:0007669"/>
    <property type="project" value="InterPro"/>
</dbReference>
<dbReference type="Pfam" id="PF12729">
    <property type="entry name" value="4HB_MCP_1"/>
    <property type="match status" value="1"/>
</dbReference>
<gene>
    <name evidence="9" type="ORF">SAMN05216204_102266</name>
</gene>
<feature type="domain" description="Methyl-accepting transducer" evidence="7">
    <location>
        <begin position="266"/>
        <end position="495"/>
    </location>
</feature>
<dbReference type="Pfam" id="PF00015">
    <property type="entry name" value="MCPsignal"/>
    <property type="match status" value="1"/>
</dbReference>
<comment type="similarity">
    <text evidence="3">Belongs to the methyl-accepting chemotaxis (MCP) protein family.</text>
</comment>
<proteinExistence type="inferred from homology"/>
<evidence type="ECO:0000256" key="2">
    <source>
        <dbReference type="ARBA" id="ARBA00022481"/>
    </source>
</evidence>
<organism evidence="9 10">
    <name type="scientific">Massilia yuzhufengensis</name>
    <dbReference type="NCBI Taxonomy" id="1164594"/>
    <lineage>
        <taxon>Bacteria</taxon>
        <taxon>Pseudomonadati</taxon>
        <taxon>Pseudomonadota</taxon>
        <taxon>Betaproteobacteria</taxon>
        <taxon>Burkholderiales</taxon>
        <taxon>Oxalobacteraceae</taxon>
        <taxon>Telluria group</taxon>
        <taxon>Massilia</taxon>
    </lineage>
</organism>
<reference evidence="10" key="1">
    <citation type="submission" date="2016-10" db="EMBL/GenBank/DDBJ databases">
        <authorList>
            <person name="Varghese N."/>
            <person name="Submissions S."/>
        </authorList>
    </citation>
    <scope>NUCLEOTIDE SEQUENCE [LARGE SCALE GENOMIC DNA]</scope>
    <source>
        <strain evidence="10">CGMCC 1.12041</strain>
    </source>
</reference>
<feature type="domain" description="HAMP" evidence="8">
    <location>
        <begin position="206"/>
        <end position="261"/>
    </location>
</feature>
<evidence type="ECO:0000313" key="10">
    <source>
        <dbReference type="Proteomes" id="UP000198639"/>
    </source>
</evidence>
<evidence type="ECO:0000256" key="4">
    <source>
        <dbReference type="PROSITE-ProRule" id="PRU00284"/>
    </source>
</evidence>
<comment type="subcellular location">
    <subcellularLocation>
        <location evidence="1">Membrane</location>
    </subcellularLocation>
</comment>
<keyword evidence="2" id="KW-0488">Methylation</keyword>
<dbReference type="EMBL" id="FOLD01000002">
    <property type="protein sequence ID" value="SFB91298.1"/>
    <property type="molecule type" value="Genomic_DNA"/>
</dbReference>
<dbReference type="GO" id="GO:0007165">
    <property type="term" value="P:signal transduction"/>
    <property type="evidence" value="ECO:0007669"/>
    <property type="project" value="UniProtKB-KW"/>
</dbReference>
<dbReference type="SMART" id="SM00283">
    <property type="entry name" value="MA"/>
    <property type="match status" value="1"/>
</dbReference>
<dbReference type="InterPro" id="IPR004089">
    <property type="entry name" value="MCPsignal_dom"/>
</dbReference>
<dbReference type="PROSITE" id="PS50885">
    <property type="entry name" value="HAMP"/>
    <property type="match status" value="1"/>
</dbReference>
<feature type="coiled-coil region" evidence="5">
    <location>
        <begin position="466"/>
        <end position="504"/>
    </location>
</feature>
<dbReference type="SUPFAM" id="SSF58104">
    <property type="entry name" value="Methyl-accepting chemotaxis protein (MCP) signaling domain"/>
    <property type="match status" value="1"/>
</dbReference>
<dbReference type="PANTHER" id="PTHR43531:SF14">
    <property type="entry name" value="METHYL-ACCEPTING CHEMOTAXIS PROTEIN I-RELATED"/>
    <property type="match status" value="1"/>
</dbReference>
<evidence type="ECO:0000256" key="3">
    <source>
        <dbReference type="ARBA" id="ARBA00029447"/>
    </source>
</evidence>
<sequence length="533" mass="55224">MKLTIKHQLRLSYFVTLLFCGVVGLIGFLSVKSLDGSMDAISVNGSVLRDQMQADMMHDALRADVLAALMAASPEEHAAAKRDADEHAAIFNKMIAALDGQATNGGVKAAIATARPDVEAYLKSAAAIVALAGSDQAAARQAFGGFMDGFRKLETTMGTVSELIEKDSDSARAKGDAVVVSALLEIRLVALAAMVATIVMGWFLIRAIVRPLEDAIVFADRIAEGDLGGEGAAVAPDDRTETGRLRRALESMRASLHRIVSEVRDGTDSIGTASQEIAAGNLDLSRRTESQASALEETASSMEELTTTVRQNADNARQASQLAASATDVATRGGAVVNQVVQTMGAIDEASRKIGDIIGVIEGIAFQTNILALNAAVEAARAGEQGRGFAVVASEVRALAQRSNAAAKEIKVLIDTTTSTVGEGNRLVGQAGGTMGDVVASVQRVSDIMSEISAASREQEAGIGQVNQAVTEIDAATQQNAALVEEAAAAAESLETQAAKLGNLVGVFKLGVGASSVHRTAASISTTPVLALR</sequence>
<dbReference type="CDD" id="cd11386">
    <property type="entry name" value="MCP_signal"/>
    <property type="match status" value="1"/>
</dbReference>
<dbReference type="InterPro" id="IPR051310">
    <property type="entry name" value="MCP_chemotaxis"/>
</dbReference>
<evidence type="ECO:0000313" key="9">
    <source>
        <dbReference type="EMBL" id="SFB91298.1"/>
    </source>
</evidence>